<dbReference type="InterPro" id="IPR050091">
    <property type="entry name" value="PKS_NRPS_Biosynth_Enz"/>
</dbReference>
<dbReference type="InterPro" id="IPR016036">
    <property type="entry name" value="Malonyl_transacylase_ACP-bd"/>
</dbReference>
<name>A0AAV3XT60_9CYAN</name>
<dbReference type="EMBL" id="BLAY01000250">
    <property type="protein sequence ID" value="GET43765.1"/>
    <property type="molecule type" value="Genomic_DNA"/>
</dbReference>
<comment type="caution">
    <text evidence="4">The sequence shown here is derived from an EMBL/GenBank/DDBJ whole genome shotgun (WGS) entry which is preliminary data.</text>
</comment>
<dbReference type="GO" id="GO:0005737">
    <property type="term" value="C:cytoplasm"/>
    <property type="evidence" value="ECO:0007669"/>
    <property type="project" value="TreeGrafter"/>
</dbReference>
<dbReference type="Proteomes" id="UP001050975">
    <property type="component" value="Unassembled WGS sequence"/>
</dbReference>
<evidence type="ECO:0000256" key="1">
    <source>
        <dbReference type="ARBA" id="ARBA00022450"/>
    </source>
</evidence>
<proteinExistence type="predicted"/>
<organism evidence="4 5">
    <name type="scientific">Microseira wollei NIES-4236</name>
    <dbReference type="NCBI Taxonomy" id="2530354"/>
    <lineage>
        <taxon>Bacteria</taxon>
        <taxon>Bacillati</taxon>
        <taxon>Cyanobacteriota</taxon>
        <taxon>Cyanophyceae</taxon>
        <taxon>Oscillatoriophycideae</taxon>
        <taxon>Aerosakkonematales</taxon>
        <taxon>Aerosakkonemataceae</taxon>
        <taxon>Microseira</taxon>
    </lineage>
</organism>
<dbReference type="GO" id="GO:0004312">
    <property type="term" value="F:fatty acid synthase activity"/>
    <property type="evidence" value="ECO:0007669"/>
    <property type="project" value="TreeGrafter"/>
</dbReference>
<evidence type="ECO:0000259" key="3">
    <source>
        <dbReference type="SMART" id="SM00827"/>
    </source>
</evidence>
<evidence type="ECO:0000313" key="4">
    <source>
        <dbReference type="EMBL" id="GET43765.1"/>
    </source>
</evidence>
<dbReference type="PANTHER" id="PTHR43775:SF37">
    <property type="entry name" value="SI:DKEY-61P9.11"/>
    <property type="match status" value="1"/>
</dbReference>
<dbReference type="InterPro" id="IPR016035">
    <property type="entry name" value="Acyl_Trfase/lysoPLipase"/>
</dbReference>
<protein>
    <submittedName>
        <fullName evidence="4">Short-chain dehydrogenase/reductase SDR</fullName>
    </submittedName>
</protein>
<dbReference type="AlphaFoldDB" id="A0AAV3XT60"/>
<dbReference type="PANTHER" id="PTHR43775">
    <property type="entry name" value="FATTY ACID SYNTHASE"/>
    <property type="match status" value="1"/>
</dbReference>
<accession>A0AAV3XT60</accession>
<sequence length="151" mass="16344">MNSPLDQTAYTQPVLFALEYALAQLWKSWLIQPTVVMGHSVGEYVAACVAGAFSLEDGLNLIAQRARLMHSLPQDGEMVVVLADESKVEAAIQPYLQQVAIAAINGSQNITISGKREAVAAIVATLETPKKFGRLVAPSIHCGAENRHERF</sequence>
<gene>
    <name evidence="4" type="ORF">MiSe_85900</name>
</gene>
<feature type="domain" description="Malonyl-CoA:ACP transacylase (MAT)" evidence="3">
    <location>
        <begin position="1"/>
        <end position="149"/>
    </location>
</feature>
<dbReference type="SUPFAM" id="SSF52151">
    <property type="entry name" value="FabD/lysophospholipase-like"/>
    <property type="match status" value="1"/>
</dbReference>
<dbReference type="SMART" id="SM00827">
    <property type="entry name" value="PKS_AT"/>
    <property type="match status" value="1"/>
</dbReference>
<dbReference type="InterPro" id="IPR014043">
    <property type="entry name" value="Acyl_transferase_dom"/>
</dbReference>
<dbReference type="Pfam" id="PF00698">
    <property type="entry name" value="Acyl_transf_1"/>
    <property type="match status" value="1"/>
</dbReference>
<keyword evidence="1" id="KW-0596">Phosphopantetheine</keyword>
<evidence type="ECO:0000313" key="5">
    <source>
        <dbReference type="Proteomes" id="UP001050975"/>
    </source>
</evidence>
<keyword evidence="5" id="KW-1185">Reference proteome</keyword>
<dbReference type="GO" id="GO:0071770">
    <property type="term" value="P:DIM/DIP cell wall layer assembly"/>
    <property type="evidence" value="ECO:0007669"/>
    <property type="project" value="TreeGrafter"/>
</dbReference>
<dbReference type="Gene3D" id="3.40.366.10">
    <property type="entry name" value="Malonyl-Coenzyme A Acyl Carrier Protein, domain 2"/>
    <property type="match status" value="1"/>
</dbReference>
<keyword evidence="2" id="KW-0597">Phosphoprotein</keyword>
<dbReference type="GO" id="GO:0006633">
    <property type="term" value="P:fatty acid biosynthetic process"/>
    <property type="evidence" value="ECO:0007669"/>
    <property type="project" value="TreeGrafter"/>
</dbReference>
<evidence type="ECO:0000256" key="2">
    <source>
        <dbReference type="ARBA" id="ARBA00022553"/>
    </source>
</evidence>
<dbReference type="SUPFAM" id="SSF55048">
    <property type="entry name" value="Probable ACP-binding domain of malonyl-CoA ACP transacylase"/>
    <property type="match status" value="1"/>
</dbReference>
<reference evidence="4" key="1">
    <citation type="submission" date="2019-10" db="EMBL/GenBank/DDBJ databases">
        <title>Draft genome sequece of Microseira wollei NIES-4236.</title>
        <authorList>
            <person name="Yamaguchi H."/>
            <person name="Suzuki S."/>
            <person name="Kawachi M."/>
        </authorList>
    </citation>
    <scope>NUCLEOTIDE SEQUENCE</scope>
    <source>
        <strain evidence="4">NIES-4236</strain>
    </source>
</reference>
<dbReference type="InterPro" id="IPR001227">
    <property type="entry name" value="Ac_transferase_dom_sf"/>
</dbReference>
<dbReference type="GO" id="GO:0005886">
    <property type="term" value="C:plasma membrane"/>
    <property type="evidence" value="ECO:0007669"/>
    <property type="project" value="TreeGrafter"/>
</dbReference>